<dbReference type="Proteomes" id="UP000197019">
    <property type="component" value="Chromosome"/>
</dbReference>
<dbReference type="KEGG" id="mpsy:CEK71_18560"/>
<protein>
    <submittedName>
        <fullName evidence="1">Uncharacterized protein</fullName>
    </submittedName>
</protein>
<evidence type="ECO:0000313" key="2">
    <source>
        <dbReference type="Proteomes" id="UP000197019"/>
    </source>
</evidence>
<reference evidence="1 2" key="1">
    <citation type="submission" date="2017-06" db="EMBL/GenBank/DDBJ databases">
        <title>Genome Sequencing of the methanotroph Methylovulum psychrotolerants str. HV10-M2 isolated from a high-altitude environment.</title>
        <authorList>
            <person name="Mateos-Rivera A."/>
        </authorList>
    </citation>
    <scope>NUCLEOTIDE SEQUENCE [LARGE SCALE GENOMIC DNA]</scope>
    <source>
        <strain evidence="1 2">HV10_M2</strain>
    </source>
</reference>
<keyword evidence="2" id="KW-1185">Reference proteome</keyword>
<proteinExistence type="predicted"/>
<name>A0A1Z4C2Y2_9GAMM</name>
<evidence type="ECO:0000313" key="1">
    <source>
        <dbReference type="EMBL" id="ASF47906.1"/>
    </source>
</evidence>
<accession>A0A1Z4C2Y2</accession>
<sequence length="64" mass="7238">MCIAIESYRFFSSRRSGTLFCPTFSIIARCKIPALRHLWLGKDTGDRTAFVGQNSVPDLRGLLF</sequence>
<dbReference type="EMBL" id="CP022129">
    <property type="protein sequence ID" value="ASF47906.1"/>
    <property type="molecule type" value="Genomic_DNA"/>
</dbReference>
<organism evidence="1 2">
    <name type="scientific">Methylovulum psychrotolerans</name>
    <dbReference type="NCBI Taxonomy" id="1704499"/>
    <lineage>
        <taxon>Bacteria</taxon>
        <taxon>Pseudomonadati</taxon>
        <taxon>Pseudomonadota</taxon>
        <taxon>Gammaproteobacteria</taxon>
        <taxon>Methylococcales</taxon>
        <taxon>Methylococcaceae</taxon>
        <taxon>Methylovulum</taxon>
    </lineage>
</organism>
<gene>
    <name evidence="1" type="ORF">CEK71_18560</name>
</gene>
<dbReference type="AlphaFoldDB" id="A0A1Z4C2Y2"/>